<name>A0ABP7XZR2_9ACTN</name>
<accession>A0ABP7XZR2</accession>
<protein>
    <submittedName>
        <fullName evidence="2">Uncharacterized protein</fullName>
    </submittedName>
</protein>
<keyword evidence="1" id="KW-0472">Membrane</keyword>
<evidence type="ECO:0000313" key="2">
    <source>
        <dbReference type="EMBL" id="GAA4128501.1"/>
    </source>
</evidence>
<keyword evidence="1" id="KW-1133">Transmembrane helix</keyword>
<dbReference type="EMBL" id="BAAAZH010000032">
    <property type="protein sequence ID" value="GAA4128501.1"/>
    <property type="molecule type" value="Genomic_DNA"/>
</dbReference>
<keyword evidence="1" id="KW-0812">Transmembrane</keyword>
<reference evidence="3" key="1">
    <citation type="journal article" date="2019" name="Int. J. Syst. Evol. Microbiol.">
        <title>The Global Catalogue of Microorganisms (GCM) 10K type strain sequencing project: providing services to taxonomists for standard genome sequencing and annotation.</title>
        <authorList>
            <consortium name="The Broad Institute Genomics Platform"/>
            <consortium name="The Broad Institute Genome Sequencing Center for Infectious Disease"/>
            <person name="Wu L."/>
            <person name="Ma J."/>
        </authorList>
    </citation>
    <scope>NUCLEOTIDE SEQUENCE [LARGE SCALE GENOMIC DNA]</scope>
    <source>
        <strain evidence="3">JCM 16703</strain>
    </source>
</reference>
<proteinExistence type="predicted"/>
<evidence type="ECO:0000313" key="3">
    <source>
        <dbReference type="Proteomes" id="UP001501495"/>
    </source>
</evidence>
<sequence>MMGMAVPRHREGSRAAGYLIGLLLGVPLLLLVAATSGPIAIAFTLIGIGVAVGWRSWSERR</sequence>
<dbReference type="Proteomes" id="UP001501495">
    <property type="component" value="Unassembled WGS sequence"/>
</dbReference>
<keyword evidence="3" id="KW-1185">Reference proteome</keyword>
<comment type="caution">
    <text evidence="2">The sequence shown here is derived from an EMBL/GenBank/DDBJ whole genome shotgun (WGS) entry which is preliminary data.</text>
</comment>
<feature type="transmembrane region" description="Helical" evidence="1">
    <location>
        <begin position="12"/>
        <end position="33"/>
    </location>
</feature>
<evidence type="ECO:0000256" key="1">
    <source>
        <dbReference type="SAM" id="Phobius"/>
    </source>
</evidence>
<organism evidence="2 3">
    <name type="scientific">Nocardioides fonticola</name>
    <dbReference type="NCBI Taxonomy" id="450363"/>
    <lineage>
        <taxon>Bacteria</taxon>
        <taxon>Bacillati</taxon>
        <taxon>Actinomycetota</taxon>
        <taxon>Actinomycetes</taxon>
        <taxon>Propionibacteriales</taxon>
        <taxon>Nocardioidaceae</taxon>
        <taxon>Nocardioides</taxon>
    </lineage>
</organism>
<gene>
    <name evidence="2" type="ORF">GCM10022215_40060</name>
</gene>
<feature type="transmembrane region" description="Helical" evidence="1">
    <location>
        <begin position="39"/>
        <end position="57"/>
    </location>
</feature>